<reference evidence="1" key="1">
    <citation type="submission" date="2018-11" db="EMBL/GenBank/DDBJ databases">
        <title>The sequence and de novo assembly of Larimichthys crocea genome using PacBio and Hi-C technologies.</title>
        <authorList>
            <person name="Xu P."/>
            <person name="Chen B."/>
            <person name="Zhou Z."/>
            <person name="Ke Q."/>
            <person name="Wu Y."/>
            <person name="Bai H."/>
            <person name="Pu F."/>
        </authorList>
    </citation>
    <scope>NUCLEOTIDE SEQUENCE</scope>
    <source>
        <tissue evidence="1">Muscle</tissue>
    </source>
</reference>
<protein>
    <submittedName>
        <fullName evidence="1">Uncharacterized protein</fullName>
    </submittedName>
</protein>
<gene>
    <name evidence="1" type="ORF">E3U43_004585</name>
</gene>
<comment type="caution">
    <text evidence="1">The sequence shown here is derived from an EMBL/GenBank/DDBJ whole genome shotgun (WGS) entry which is preliminary data.</text>
</comment>
<sequence>MKHRQKGIFLLFFFSSLKTVQLIANQMFQCGNHRDLKKTMILQNQLWSFWCFHHQKDLAHRRIHSGIIVYPGRMLLMQTITLPLHQHTRLFTSTLENSGVIWS</sequence>
<dbReference type="Proteomes" id="UP000793456">
    <property type="component" value="Chromosome XX"/>
</dbReference>
<keyword evidence="2" id="KW-1185">Reference proteome</keyword>
<evidence type="ECO:0000313" key="2">
    <source>
        <dbReference type="Proteomes" id="UP000793456"/>
    </source>
</evidence>
<organism evidence="1 2">
    <name type="scientific">Larimichthys crocea</name>
    <name type="common">Large yellow croaker</name>
    <name type="synonym">Pseudosciaena crocea</name>
    <dbReference type="NCBI Taxonomy" id="215358"/>
    <lineage>
        <taxon>Eukaryota</taxon>
        <taxon>Metazoa</taxon>
        <taxon>Chordata</taxon>
        <taxon>Craniata</taxon>
        <taxon>Vertebrata</taxon>
        <taxon>Euteleostomi</taxon>
        <taxon>Actinopterygii</taxon>
        <taxon>Neopterygii</taxon>
        <taxon>Teleostei</taxon>
        <taxon>Neoteleostei</taxon>
        <taxon>Acanthomorphata</taxon>
        <taxon>Eupercaria</taxon>
        <taxon>Sciaenidae</taxon>
        <taxon>Larimichthys</taxon>
    </lineage>
</organism>
<name>A0ACD3QDQ7_LARCR</name>
<dbReference type="EMBL" id="CM011693">
    <property type="protein sequence ID" value="TMS05335.1"/>
    <property type="molecule type" value="Genomic_DNA"/>
</dbReference>
<evidence type="ECO:0000313" key="1">
    <source>
        <dbReference type="EMBL" id="TMS05335.1"/>
    </source>
</evidence>
<proteinExistence type="predicted"/>
<accession>A0ACD3QDQ7</accession>